<keyword evidence="6" id="KW-1185">Reference proteome</keyword>
<evidence type="ECO:0000313" key="5">
    <source>
        <dbReference type="EMBL" id="SEP57286.1"/>
    </source>
</evidence>
<evidence type="ECO:0000259" key="4">
    <source>
        <dbReference type="Pfam" id="PF13100"/>
    </source>
</evidence>
<dbReference type="Pfam" id="PF13100">
    <property type="entry name" value="OstA_2"/>
    <property type="match status" value="1"/>
</dbReference>
<dbReference type="InterPro" id="IPR050218">
    <property type="entry name" value="LptD"/>
</dbReference>
<keyword evidence="1" id="KW-0472">Membrane</keyword>
<feature type="region of interest" description="Disordered" evidence="2">
    <location>
        <begin position="541"/>
        <end position="582"/>
    </location>
</feature>
<feature type="domain" description="Organic solvent tolerance-like N-terminal" evidence="4">
    <location>
        <begin position="47"/>
        <end position="200"/>
    </location>
</feature>
<gene>
    <name evidence="5" type="ORF">SAMN05444005_101367</name>
</gene>
<feature type="domain" description="Organic solvent tolerance-like N-terminal" evidence="3">
    <location>
        <begin position="318"/>
        <end position="392"/>
    </location>
</feature>
<proteinExistence type="predicted"/>
<dbReference type="PANTHER" id="PTHR30189">
    <property type="entry name" value="LPS-ASSEMBLY PROTEIN"/>
    <property type="match status" value="1"/>
</dbReference>
<dbReference type="Proteomes" id="UP000198648">
    <property type="component" value="Unassembled WGS sequence"/>
</dbReference>
<evidence type="ECO:0000256" key="2">
    <source>
        <dbReference type="SAM" id="MobiDB-lite"/>
    </source>
</evidence>
<evidence type="ECO:0000313" key="6">
    <source>
        <dbReference type="Proteomes" id="UP000198648"/>
    </source>
</evidence>
<evidence type="ECO:0000256" key="1">
    <source>
        <dbReference type="ARBA" id="ARBA00023237"/>
    </source>
</evidence>
<feature type="compositionally biased region" description="Basic and acidic residues" evidence="2">
    <location>
        <begin position="541"/>
        <end position="568"/>
    </location>
</feature>
<dbReference type="AlphaFoldDB" id="A0A1H8YYU8"/>
<accession>A0A1H8YYU8</accession>
<feature type="compositionally biased region" description="Basic residues" evidence="2">
    <location>
        <begin position="569"/>
        <end position="582"/>
    </location>
</feature>
<evidence type="ECO:0000259" key="3">
    <source>
        <dbReference type="Pfam" id="PF03968"/>
    </source>
</evidence>
<sequence>MHILLKFDKKIEALRKYIYAVVLLFSIFIGNAQTPTQPIAPANPNAIRILHSDFIDKNQIEIPGAIVFTGNVQVEHNGVRINCNKAYHYTDEDYVKAFGNVQLNQGDTIVMNSRYAEYNGKTLLAYATGDVNLRSPDSNLTTDTIYFDRNKQEAFYRSWGTITNKENTLKSKSGRYFLNSKKYVFKTAVTVVNPQVTIKTNNLDFYDNSGHAYVYGPSTITSKENVIHTSNGFYDTKNDVGKLLDKSKIVYNNREIEGDDINYDKKKNFAKATNNVRITDTINNMVATGHYAELYRNIGGTKKDSMFITKKALIKTLVEKDTMYLHGKKILVTGPQEDRTIRAFNNVRFFKTDMSGKCDSIHSNNKTQLTKLIGKPVLWNNENQMTGDEIHLVGNNKTEKLDSLKILNNAFLIQKDTIGEDNYNQVKGQVLYGKFRDNKLYQVDLIKNTEKLYFMYNDKNELVGIDKGVSSSINMQLEDNKIVELTSFKQILSNTYPDKDFPKNARRLRGFVWRIDEKITSLDNIFPDDEKEIDAKVKIETKKKESEEQKPMDVLKETTDYGKSDKKGINKKAKGTSKKAKK</sequence>
<dbReference type="GO" id="GO:1990351">
    <property type="term" value="C:transporter complex"/>
    <property type="evidence" value="ECO:0007669"/>
    <property type="project" value="TreeGrafter"/>
</dbReference>
<protein>
    <submittedName>
        <fullName evidence="5">OstA-like protein</fullName>
    </submittedName>
</protein>
<dbReference type="STRING" id="1299341.SAMN05444005_101367"/>
<organism evidence="5 6">
    <name type="scientific">Flavobacterium urocaniciphilum</name>
    <dbReference type="NCBI Taxonomy" id="1299341"/>
    <lineage>
        <taxon>Bacteria</taxon>
        <taxon>Pseudomonadati</taxon>
        <taxon>Bacteroidota</taxon>
        <taxon>Flavobacteriia</taxon>
        <taxon>Flavobacteriales</taxon>
        <taxon>Flavobacteriaceae</taxon>
        <taxon>Flavobacterium</taxon>
    </lineage>
</organism>
<dbReference type="Pfam" id="PF03968">
    <property type="entry name" value="LptD_N"/>
    <property type="match status" value="1"/>
</dbReference>
<keyword evidence="1" id="KW-0998">Cell outer membrane</keyword>
<dbReference type="EMBL" id="FOEI01000001">
    <property type="protein sequence ID" value="SEP57286.1"/>
    <property type="molecule type" value="Genomic_DNA"/>
</dbReference>
<reference evidence="5 6" key="1">
    <citation type="submission" date="2016-10" db="EMBL/GenBank/DDBJ databases">
        <authorList>
            <person name="de Groot N.N."/>
        </authorList>
    </citation>
    <scope>NUCLEOTIDE SEQUENCE [LARGE SCALE GENOMIC DNA]</scope>
    <source>
        <strain evidence="5 6">DSM 27078</strain>
    </source>
</reference>
<dbReference type="PANTHER" id="PTHR30189:SF1">
    <property type="entry name" value="LPS-ASSEMBLY PROTEIN LPTD"/>
    <property type="match status" value="1"/>
</dbReference>
<dbReference type="Gene3D" id="2.60.450.10">
    <property type="entry name" value="Lipopolysaccharide (LPS) transport protein A like domain"/>
    <property type="match status" value="3"/>
</dbReference>
<name>A0A1H8YYU8_9FLAO</name>
<dbReference type="InterPro" id="IPR005653">
    <property type="entry name" value="OstA-like_N"/>
</dbReference>
<dbReference type="GO" id="GO:0009279">
    <property type="term" value="C:cell outer membrane"/>
    <property type="evidence" value="ECO:0007669"/>
    <property type="project" value="TreeGrafter"/>
</dbReference>